<dbReference type="GO" id="GO:0008982">
    <property type="term" value="F:protein-N(PI)-phosphohistidine-sugar phosphotransferase activity"/>
    <property type="evidence" value="ECO:0007669"/>
    <property type="project" value="InterPro"/>
</dbReference>
<name>A0A9X3JGS8_9LACT</name>
<dbReference type="AlphaFoldDB" id="A0A9X3JGS8"/>
<comment type="caution">
    <text evidence="9">The sequence shown here is derived from an EMBL/GenBank/DDBJ whole genome shotgun (WGS) entry which is preliminary data.</text>
</comment>
<keyword evidence="4" id="KW-0808">Transferase</keyword>
<keyword evidence="1" id="KW-0813">Transport</keyword>
<evidence type="ECO:0000313" key="10">
    <source>
        <dbReference type="Proteomes" id="UP001146670"/>
    </source>
</evidence>
<proteinExistence type="predicted"/>
<dbReference type="Proteomes" id="UP001146670">
    <property type="component" value="Unassembled WGS sequence"/>
</dbReference>
<dbReference type="EMBL" id="JAPRFR010000001">
    <property type="protein sequence ID" value="MCZ0725879.1"/>
    <property type="molecule type" value="Genomic_DNA"/>
</dbReference>
<keyword evidence="10" id="KW-1185">Reference proteome</keyword>
<evidence type="ECO:0000256" key="5">
    <source>
        <dbReference type="ARBA" id="ARBA00022683"/>
    </source>
</evidence>
<gene>
    <name evidence="9" type="primary">celA</name>
    <name evidence="9" type="ORF">OW157_04755</name>
</gene>
<dbReference type="InterPro" id="IPR003501">
    <property type="entry name" value="PTS_EIIB_2/3"/>
</dbReference>
<dbReference type="InterPro" id="IPR036095">
    <property type="entry name" value="PTS_EIIB-like_sf"/>
</dbReference>
<dbReference type="Gene3D" id="3.40.50.2300">
    <property type="match status" value="1"/>
</dbReference>
<evidence type="ECO:0000256" key="6">
    <source>
        <dbReference type="ARBA" id="ARBA00022777"/>
    </source>
</evidence>
<evidence type="ECO:0000256" key="1">
    <source>
        <dbReference type="ARBA" id="ARBA00022448"/>
    </source>
</evidence>
<dbReference type="GO" id="GO:0016301">
    <property type="term" value="F:kinase activity"/>
    <property type="evidence" value="ECO:0007669"/>
    <property type="project" value="UniProtKB-KW"/>
</dbReference>
<dbReference type="SUPFAM" id="SSF52794">
    <property type="entry name" value="PTS system IIB component-like"/>
    <property type="match status" value="1"/>
</dbReference>
<dbReference type="RefSeq" id="WP_268752186.1">
    <property type="nucleotide sequence ID" value="NZ_JAPRFQ010000001.1"/>
</dbReference>
<keyword evidence="6" id="KW-0418">Kinase</keyword>
<keyword evidence="2" id="KW-0597">Phosphoprotein</keyword>
<evidence type="ECO:0000256" key="4">
    <source>
        <dbReference type="ARBA" id="ARBA00022679"/>
    </source>
</evidence>
<protein>
    <submittedName>
        <fullName evidence="9">PTS cellobiose transporter subunit IIB</fullName>
    </submittedName>
</protein>
<evidence type="ECO:0000256" key="2">
    <source>
        <dbReference type="ARBA" id="ARBA00022553"/>
    </source>
</evidence>
<keyword evidence="5" id="KW-0598">Phosphotransferase system</keyword>
<dbReference type="Pfam" id="PF02302">
    <property type="entry name" value="PTS_IIB"/>
    <property type="match status" value="1"/>
</dbReference>
<evidence type="ECO:0000256" key="3">
    <source>
        <dbReference type="ARBA" id="ARBA00022597"/>
    </source>
</evidence>
<sequence length="111" mass="12602">MKRVVIICMGGMSSSYISSELNKYFDEKNLAIETVSVSLGKGKKLLNEGDFDIYLISPQAKYASEWLKEIAIKNHNDLFDIAPHLYVPIPQKIEELSHYIINLIKIKDGTL</sequence>
<evidence type="ECO:0000313" key="9">
    <source>
        <dbReference type="EMBL" id="MCZ0725879.1"/>
    </source>
</evidence>
<dbReference type="PROSITE" id="PS51100">
    <property type="entry name" value="PTS_EIIB_TYPE_3"/>
    <property type="match status" value="1"/>
</dbReference>
<feature type="domain" description="PTS EIIB type-3" evidence="8">
    <location>
        <begin position="1"/>
        <end position="111"/>
    </location>
</feature>
<dbReference type="InterPro" id="IPR013012">
    <property type="entry name" value="PTS_EIIB_3"/>
</dbReference>
<dbReference type="GO" id="GO:0009401">
    <property type="term" value="P:phosphoenolpyruvate-dependent sugar phosphotransferase system"/>
    <property type="evidence" value="ECO:0007669"/>
    <property type="project" value="UniProtKB-KW"/>
</dbReference>
<evidence type="ECO:0000259" key="8">
    <source>
        <dbReference type="PROSITE" id="PS51100"/>
    </source>
</evidence>
<accession>A0A9X3JGS8</accession>
<keyword evidence="3" id="KW-0762">Sugar transport</keyword>
<evidence type="ECO:0000256" key="7">
    <source>
        <dbReference type="PROSITE-ProRule" id="PRU00423"/>
    </source>
</evidence>
<organism evidence="9 10">
    <name type="scientific">Aerococcus kribbianus</name>
    <dbReference type="NCBI Taxonomy" id="2999064"/>
    <lineage>
        <taxon>Bacteria</taxon>
        <taxon>Bacillati</taxon>
        <taxon>Bacillota</taxon>
        <taxon>Bacilli</taxon>
        <taxon>Lactobacillales</taxon>
        <taxon>Aerococcaceae</taxon>
        <taxon>Aerococcus</taxon>
    </lineage>
</organism>
<feature type="modified residue" description="Phosphocysteine; by EIIA" evidence="7">
    <location>
        <position position="8"/>
    </location>
</feature>
<reference evidence="9" key="1">
    <citation type="submission" date="2022-12" db="EMBL/GenBank/DDBJ databases">
        <title>Description and comparative metabolic analysis of Aerococcus sp. nov., isolated from the feces of a pig.</title>
        <authorList>
            <person name="Chang Y.-H."/>
        </authorList>
    </citation>
    <scope>NUCLEOTIDE SEQUENCE</scope>
    <source>
        <strain evidence="9">YH-aer222</strain>
    </source>
</reference>